<dbReference type="EMBL" id="AHAM01000277">
    <property type="protein sequence ID" value="EHK53289.1"/>
    <property type="molecule type" value="Genomic_DNA"/>
</dbReference>
<reference evidence="1 2" key="1">
    <citation type="journal article" date="2012" name="J. Bacteriol.">
        <title>Draft Genome Sequence of Mesorhizobium alhagi CCNWXJ12-2T, a Novel Salt-Resistant Species Isolated from the Desert of Northwestern China.</title>
        <authorList>
            <person name="Zhou M."/>
            <person name="Chen W."/>
            <person name="Chen H."/>
            <person name="Wei G."/>
        </authorList>
    </citation>
    <scope>NUCLEOTIDE SEQUENCE [LARGE SCALE GENOMIC DNA]</scope>
    <source>
        <strain evidence="1 2">CCNWXJ12-2</strain>
    </source>
</reference>
<dbReference type="Proteomes" id="UP000003250">
    <property type="component" value="Unassembled WGS sequence"/>
</dbReference>
<evidence type="ECO:0000313" key="2">
    <source>
        <dbReference type="Proteomes" id="UP000003250"/>
    </source>
</evidence>
<proteinExistence type="predicted"/>
<protein>
    <submittedName>
        <fullName evidence="1">Uncharacterized protein</fullName>
    </submittedName>
</protein>
<name>H0I142_9HYPH</name>
<dbReference type="PATRIC" id="fig|1107882.3.peg.5977"/>
<accession>H0I142</accession>
<sequence length="102" mass="11102">MSHGGSRRNDRTAAELRLPTRQVYNSLCAIASKRARGKTAQWILDGDWMNCAGYVGTTRLGNILGAMGVSFAIRPTIVSACMRSLGPLEPGRSMSWARVLSF</sequence>
<evidence type="ECO:0000313" key="1">
    <source>
        <dbReference type="EMBL" id="EHK53289.1"/>
    </source>
</evidence>
<gene>
    <name evidence="1" type="ORF">MAXJ12_30897</name>
</gene>
<dbReference type="AlphaFoldDB" id="H0I142"/>
<organism evidence="1 2">
    <name type="scientific">Mesorhizobium alhagi CCNWXJ12-2</name>
    <dbReference type="NCBI Taxonomy" id="1107882"/>
    <lineage>
        <taxon>Bacteria</taxon>
        <taxon>Pseudomonadati</taxon>
        <taxon>Pseudomonadota</taxon>
        <taxon>Alphaproteobacteria</taxon>
        <taxon>Hyphomicrobiales</taxon>
        <taxon>Phyllobacteriaceae</taxon>
        <taxon>Allomesorhizobium</taxon>
    </lineage>
</organism>
<keyword evidence="2" id="KW-1185">Reference proteome</keyword>